<dbReference type="EMBL" id="JAEPRD010000154">
    <property type="protein sequence ID" value="KAG2196053.1"/>
    <property type="molecule type" value="Genomic_DNA"/>
</dbReference>
<sequence length="351" mass="39125">MKSVYLLLLCFGLPFVLASSYCTGSFKPTTSICKKFQFDKLKSSGHCTDSKKKTSGAFKGLKLSNCTTFYDISKLPNQSMDAHSTKMAELITNVFENGNTKMGYAAIEKLGDCRGYTGGYIGFTTGTNDAYAVVKEYVKRSPKSNLKKFLPELKRLTTFLFGDPKRDDVSRLAGFPKAWKSATCNDPVFIQTQLDVGEAMYMKPALKYAASVGVKSNLGKAIFYDTIVQHGWQYVEPSINLPRILLLTGKRKTNESEKSYLTRFLTTRRQLMCCYPGDVWNSSADRVADLQSLVNQWSKNQKLSKPVQLKIYGATVTGKENLLVDKQTCKNVTSKKAKSIPLPIPNTCPKK</sequence>
<dbReference type="InterPro" id="IPR000400">
    <property type="entry name" value="Glyco_hydro_46"/>
</dbReference>
<evidence type="ECO:0000256" key="1">
    <source>
        <dbReference type="SAM" id="SignalP"/>
    </source>
</evidence>
<dbReference type="GO" id="GO:0016977">
    <property type="term" value="F:chitosanase activity"/>
    <property type="evidence" value="ECO:0007669"/>
    <property type="project" value="InterPro"/>
</dbReference>
<dbReference type="Proteomes" id="UP000603453">
    <property type="component" value="Unassembled WGS sequence"/>
</dbReference>
<evidence type="ECO:0000313" key="2">
    <source>
        <dbReference type="EMBL" id="KAG2196053.1"/>
    </source>
</evidence>
<gene>
    <name evidence="2" type="ORF">INT47_008147</name>
</gene>
<reference evidence="2" key="1">
    <citation type="submission" date="2020-12" db="EMBL/GenBank/DDBJ databases">
        <title>Metabolic potential, ecology and presence of endohyphal bacteria is reflected in genomic diversity of Mucoromycotina.</title>
        <authorList>
            <person name="Muszewska A."/>
            <person name="Okrasinska A."/>
            <person name="Steczkiewicz K."/>
            <person name="Drgas O."/>
            <person name="Orlowska M."/>
            <person name="Perlinska-Lenart U."/>
            <person name="Aleksandrzak-Piekarczyk T."/>
            <person name="Szatraj K."/>
            <person name="Zielenkiewicz U."/>
            <person name="Pilsyk S."/>
            <person name="Malc E."/>
            <person name="Mieczkowski P."/>
            <person name="Kruszewska J.S."/>
            <person name="Biernat P."/>
            <person name="Pawlowska J."/>
        </authorList>
    </citation>
    <scope>NUCLEOTIDE SEQUENCE</scope>
    <source>
        <strain evidence="2">WA0000017839</strain>
    </source>
</reference>
<evidence type="ECO:0008006" key="4">
    <source>
        <dbReference type="Google" id="ProtNLM"/>
    </source>
</evidence>
<dbReference type="Gene3D" id="1.20.141.10">
    <property type="entry name" value="Chitosanase, subunit A, domain 1"/>
    <property type="match status" value="1"/>
</dbReference>
<dbReference type="GO" id="GO:0005975">
    <property type="term" value="P:carbohydrate metabolic process"/>
    <property type="evidence" value="ECO:0007669"/>
    <property type="project" value="InterPro"/>
</dbReference>
<dbReference type="AlphaFoldDB" id="A0A8H7QNV2"/>
<dbReference type="Gene3D" id="3.30.386.10">
    <property type="entry name" value="Chitosanase, subunit A, domain 2"/>
    <property type="match status" value="1"/>
</dbReference>
<dbReference type="GO" id="GO:0005576">
    <property type="term" value="C:extracellular region"/>
    <property type="evidence" value="ECO:0007669"/>
    <property type="project" value="InterPro"/>
</dbReference>
<organism evidence="2 3">
    <name type="scientific">Mucor saturninus</name>
    <dbReference type="NCBI Taxonomy" id="64648"/>
    <lineage>
        <taxon>Eukaryota</taxon>
        <taxon>Fungi</taxon>
        <taxon>Fungi incertae sedis</taxon>
        <taxon>Mucoromycota</taxon>
        <taxon>Mucoromycotina</taxon>
        <taxon>Mucoromycetes</taxon>
        <taxon>Mucorales</taxon>
        <taxon>Mucorineae</taxon>
        <taxon>Mucoraceae</taxon>
        <taxon>Mucor</taxon>
    </lineage>
</organism>
<dbReference type="OrthoDB" id="76114at2759"/>
<dbReference type="InterPro" id="IPR023346">
    <property type="entry name" value="Lysozyme-like_dom_sf"/>
</dbReference>
<proteinExistence type="predicted"/>
<keyword evidence="3" id="KW-1185">Reference proteome</keyword>
<feature type="signal peptide" evidence="1">
    <location>
        <begin position="1"/>
        <end position="18"/>
    </location>
</feature>
<dbReference type="SUPFAM" id="SSF53955">
    <property type="entry name" value="Lysozyme-like"/>
    <property type="match status" value="1"/>
</dbReference>
<accession>A0A8H7QNV2</accession>
<comment type="caution">
    <text evidence="2">The sequence shown here is derived from an EMBL/GenBank/DDBJ whole genome shotgun (WGS) entry which is preliminary data.</text>
</comment>
<dbReference type="CDD" id="cd00978">
    <property type="entry name" value="chitosanase_GH46"/>
    <property type="match status" value="1"/>
</dbReference>
<dbReference type="Pfam" id="PF01374">
    <property type="entry name" value="Glyco_hydro_46"/>
    <property type="match status" value="1"/>
</dbReference>
<evidence type="ECO:0000313" key="3">
    <source>
        <dbReference type="Proteomes" id="UP000603453"/>
    </source>
</evidence>
<dbReference type="InterPro" id="IPR023099">
    <property type="entry name" value="Glyco_hydro_46_N"/>
</dbReference>
<feature type="chain" id="PRO_5034049533" description="Chitosanase" evidence="1">
    <location>
        <begin position="19"/>
        <end position="351"/>
    </location>
</feature>
<name>A0A8H7QNV2_9FUNG</name>
<protein>
    <recommendedName>
        <fullName evidence="4">Chitosanase</fullName>
    </recommendedName>
</protein>
<keyword evidence="1" id="KW-0732">Signal</keyword>